<sequence>MPRGHALRMGRRCLPGHFYLITIVTAERTPYFRDFTYGCAAARAFSQSSVCQHATTWAYVVMPDHVHWLLALEGDLSQAVKLYKSYVSLALGKPIWQRGFHDRLIREEEGVRDTARYIVANPLRAGLVNQIGDYSFWDARWLTPDAGDQVVV</sequence>
<dbReference type="InterPro" id="IPR002686">
    <property type="entry name" value="Transposase_17"/>
</dbReference>
<dbReference type="RefSeq" id="WP_089708594.1">
    <property type="nucleotide sequence ID" value="NZ_FNII01000038.1"/>
</dbReference>
<name>A0A1H0JY08_9GAMM</name>
<proteinExistence type="predicted"/>
<dbReference type="EMBL" id="FNII01000038">
    <property type="protein sequence ID" value="SDO48402.1"/>
    <property type="molecule type" value="Genomic_DNA"/>
</dbReference>
<dbReference type="Gene3D" id="3.30.70.1290">
    <property type="entry name" value="Transposase IS200-like"/>
    <property type="match status" value="1"/>
</dbReference>
<evidence type="ECO:0000313" key="3">
    <source>
        <dbReference type="Proteomes" id="UP000199677"/>
    </source>
</evidence>
<feature type="domain" description="Transposase IS200-like" evidence="1">
    <location>
        <begin position="14"/>
        <end position="121"/>
    </location>
</feature>
<dbReference type="STRING" id="416873.SAMN04487951_1382"/>
<evidence type="ECO:0000313" key="2">
    <source>
        <dbReference type="EMBL" id="SDO48402.1"/>
    </source>
</evidence>
<dbReference type="PANTHER" id="PTHR36966:SF1">
    <property type="entry name" value="REP-ASSOCIATED TYROSINE TRANSPOSASE"/>
    <property type="match status" value="1"/>
</dbReference>
<dbReference type="AlphaFoldDB" id="A0A1H0JY08"/>
<dbReference type="GO" id="GO:0006313">
    <property type="term" value="P:DNA transposition"/>
    <property type="evidence" value="ECO:0007669"/>
    <property type="project" value="InterPro"/>
</dbReference>
<dbReference type="OrthoDB" id="9794403at2"/>
<evidence type="ECO:0000259" key="1">
    <source>
        <dbReference type="SMART" id="SM01321"/>
    </source>
</evidence>
<dbReference type="NCBIfam" id="NF047646">
    <property type="entry name" value="REP_Tyr_transpos"/>
    <property type="match status" value="1"/>
</dbReference>
<dbReference type="SUPFAM" id="SSF143422">
    <property type="entry name" value="Transposase IS200-like"/>
    <property type="match status" value="1"/>
</dbReference>
<dbReference type="GO" id="GO:0043565">
    <property type="term" value="F:sequence-specific DNA binding"/>
    <property type="evidence" value="ECO:0007669"/>
    <property type="project" value="TreeGrafter"/>
</dbReference>
<keyword evidence="3" id="KW-1185">Reference proteome</keyword>
<organism evidence="2 3">
    <name type="scientific">Vreelandella arcis</name>
    <dbReference type="NCBI Taxonomy" id="416873"/>
    <lineage>
        <taxon>Bacteria</taxon>
        <taxon>Pseudomonadati</taxon>
        <taxon>Pseudomonadota</taxon>
        <taxon>Gammaproteobacteria</taxon>
        <taxon>Oceanospirillales</taxon>
        <taxon>Halomonadaceae</taxon>
        <taxon>Vreelandella</taxon>
    </lineage>
</organism>
<reference evidence="3" key="1">
    <citation type="submission" date="2016-10" db="EMBL/GenBank/DDBJ databases">
        <authorList>
            <person name="Varghese N."/>
            <person name="Submissions S."/>
        </authorList>
    </citation>
    <scope>NUCLEOTIDE SEQUENCE [LARGE SCALE GENOMIC DNA]</scope>
    <source>
        <strain evidence="3">CGMCC 1.6494</strain>
    </source>
</reference>
<dbReference type="InterPro" id="IPR036515">
    <property type="entry name" value="Transposase_17_sf"/>
</dbReference>
<dbReference type="Proteomes" id="UP000199677">
    <property type="component" value="Unassembled WGS sequence"/>
</dbReference>
<accession>A0A1H0JY08</accession>
<dbReference type="InterPro" id="IPR052715">
    <property type="entry name" value="RAYT_transposase"/>
</dbReference>
<dbReference type="SMART" id="SM01321">
    <property type="entry name" value="Y1_Tnp"/>
    <property type="match status" value="1"/>
</dbReference>
<dbReference type="PANTHER" id="PTHR36966">
    <property type="entry name" value="REP-ASSOCIATED TYROSINE TRANSPOSASE"/>
    <property type="match status" value="1"/>
</dbReference>
<dbReference type="GO" id="GO:0004803">
    <property type="term" value="F:transposase activity"/>
    <property type="evidence" value="ECO:0007669"/>
    <property type="project" value="InterPro"/>
</dbReference>
<protein>
    <submittedName>
        <fullName evidence="2">REP element-mobilizing transposase RayT</fullName>
    </submittedName>
</protein>
<gene>
    <name evidence="2" type="ORF">SAMN04487951_1382</name>
</gene>